<organism evidence="1">
    <name type="scientific">Catovirus CTV1</name>
    <dbReference type="NCBI Taxonomy" id="1977631"/>
    <lineage>
        <taxon>Viruses</taxon>
        <taxon>Varidnaviria</taxon>
        <taxon>Bamfordvirae</taxon>
        <taxon>Nucleocytoviricota</taxon>
        <taxon>Megaviricetes</taxon>
        <taxon>Imitervirales</taxon>
        <taxon>Mimiviridae</taxon>
        <taxon>Klosneuvirinae</taxon>
        <taxon>Catovirus</taxon>
    </lineage>
</organism>
<proteinExistence type="predicted"/>
<dbReference type="EMBL" id="KY684083">
    <property type="protein sequence ID" value="ARF08810.1"/>
    <property type="molecule type" value="Genomic_DNA"/>
</dbReference>
<accession>A0A1V0SAR2</accession>
<name>A0A1V0SAR2_9VIRU</name>
<evidence type="ECO:0000313" key="1">
    <source>
        <dbReference type="EMBL" id="ARF08810.1"/>
    </source>
</evidence>
<reference evidence="1" key="1">
    <citation type="journal article" date="2017" name="Science">
        <title>Giant viruses with an expanded complement of translation system components.</title>
        <authorList>
            <person name="Schulz F."/>
            <person name="Yutin N."/>
            <person name="Ivanova N.N."/>
            <person name="Ortega D.R."/>
            <person name="Lee T.K."/>
            <person name="Vierheilig J."/>
            <person name="Daims H."/>
            <person name="Horn M."/>
            <person name="Wagner M."/>
            <person name="Jensen G.J."/>
            <person name="Kyrpides N.C."/>
            <person name="Koonin E.V."/>
            <person name="Woyke T."/>
        </authorList>
    </citation>
    <scope>NUCLEOTIDE SEQUENCE</scope>
    <source>
        <strain evidence="1">CTV1</strain>
    </source>
</reference>
<protein>
    <submittedName>
        <fullName evidence="1">Uncharacterized protein</fullName>
    </submittedName>
</protein>
<gene>
    <name evidence="1" type="ORF">Catovirus_1_860</name>
</gene>
<sequence>MSSKSTDPSNKAEDLNLKTFLNSGKVKVSKENNPIKYVEKCDLFNTKKSKYYIHTYDPTVIKKNIEKNPQYFGDALDVFDFTPRKNCCNCVSISLYWDKVINEQTAHSLRSYMTSIKKTIVNVKQNLNDWIVRVYIDYSVHKFVTNIKETQEESYGTDLRETYNYILNSENTEVYTYICESMSGKQIARTRSLRFFPFVDEEVNICVSREADGIVSNLDCHNLKVFEKDKEKYLYIVDLDIGSRFVMKSDDLYRFASYSIWLNFYKSIFDREYFEKRHNLYDPLAGTIGLKLKVKKCRYNLYAQKIQFYTENENSLRSCILSQIQNKKIADKDAIKLNLYGRSKIYGNSEVFEEKLKMGFDEMLLLLIFKDLLSVNYKLIDVGTKFTYDNKELELKKTYILSSHNMITQPFIITRNKYNEKLLNFCEQLKKNKIIKKCDKLSKKIDIIKQYVDDNDDAGFYPSVLAYIDSLLTTDNIIINKALDIKLYTDYESAKKMTLSGLINSPYTTYQLSSVGRPDLRNYDIENYDQIYNMSGGQYYDKYLKYKQKYLDLKNKKTQNI</sequence>